<evidence type="ECO:0000313" key="1">
    <source>
        <dbReference type="EMBL" id="KRZ22392.1"/>
    </source>
</evidence>
<sequence>MTLPCLVLFAHEPLCSSRKAMDTTAVAVASCKHWFSITGLGSGIKHG</sequence>
<comment type="caution">
    <text evidence="1">The sequence shown here is derived from an EMBL/GenBank/DDBJ whole genome shotgun (WGS) entry which is preliminary data.</text>
</comment>
<dbReference type="EMBL" id="JYDW01004275">
    <property type="protein sequence ID" value="KRZ22392.1"/>
    <property type="molecule type" value="Genomic_DNA"/>
</dbReference>
<keyword evidence="2" id="KW-1185">Reference proteome</keyword>
<feature type="non-terminal residue" evidence="1">
    <location>
        <position position="47"/>
    </location>
</feature>
<evidence type="ECO:0000313" key="2">
    <source>
        <dbReference type="Proteomes" id="UP000054721"/>
    </source>
</evidence>
<accession>A0A0V1II24</accession>
<dbReference type="AlphaFoldDB" id="A0A0V1II24"/>
<organism evidence="1 2">
    <name type="scientific">Trichinella nativa</name>
    <dbReference type="NCBI Taxonomy" id="6335"/>
    <lineage>
        <taxon>Eukaryota</taxon>
        <taxon>Metazoa</taxon>
        <taxon>Ecdysozoa</taxon>
        <taxon>Nematoda</taxon>
        <taxon>Enoplea</taxon>
        <taxon>Dorylaimia</taxon>
        <taxon>Trichinellida</taxon>
        <taxon>Trichinellidae</taxon>
        <taxon>Trichinella</taxon>
    </lineage>
</organism>
<dbReference type="Proteomes" id="UP000054721">
    <property type="component" value="Unassembled WGS sequence"/>
</dbReference>
<protein>
    <submittedName>
        <fullName evidence="1">Uncharacterized protein</fullName>
    </submittedName>
</protein>
<reference evidence="1 2" key="1">
    <citation type="submission" date="2015-05" db="EMBL/GenBank/DDBJ databases">
        <title>Evolution of Trichinella species and genotypes.</title>
        <authorList>
            <person name="Korhonen P.K."/>
            <person name="Edoardo P."/>
            <person name="Giuseppe L.R."/>
            <person name="Gasser R.B."/>
        </authorList>
    </citation>
    <scope>NUCLEOTIDE SEQUENCE [LARGE SCALE GENOMIC DNA]</scope>
    <source>
        <strain evidence="1">ISS10</strain>
    </source>
</reference>
<name>A0A0V1II24_9BILA</name>
<gene>
    <name evidence="1" type="ORF">T02_585</name>
</gene>
<proteinExistence type="predicted"/>